<protein>
    <submittedName>
        <fullName evidence="1">Threonine ammonia-lyase biosynthetic</fullName>
    </submittedName>
</protein>
<dbReference type="EMBL" id="CP060414">
    <property type="protein sequence ID" value="QNT59487.2"/>
    <property type="molecule type" value="Genomic_DNA"/>
</dbReference>
<gene>
    <name evidence="1" type="primary">ilvA</name>
    <name evidence="1" type="ORF">H7A79_0690</name>
</gene>
<reference evidence="1" key="1">
    <citation type="submission" date="2024-06" db="EMBL/GenBank/DDBJ databases">
        <title>Complete Genome Sequence of mouse commensal type strain Neisseria musculi.</title>
        <authorList>
            <person name="Thapa E."/>
            <person name="Aluvathingal J."/>
            <person name="Nadendla S."/>
            <person name="Mehta A."/>
            <person name="Tettelin H."/>
            <person name="Weyand N.J."/>
        </authorList>
    </citation>
    <scope>NUCLEOTIDE SEQUENCE</scope>
    <source>
        <strain evidence="1">NW831</strain>
    </source>
</reference>
<organism evidence="1 2">
    <name type="scientific">Neisseria musculi</name>
    <dbReference type="NCBI Taxonomy" id="1815583"/>
    <lineage>
        <taxon>Bacteria</taxon>
        <taxon>Pseudomonadati</taxon>
        <taxon>Pseudomonadota</taxon>
        <taxon>Betaproteobacteria</taxon>
        <taxon>Neisseriales</taxon>
        <taxon>Neisseriaceae</taxon>
        <taxon>Neisseria</taxon>
    </lineage>
</organism>
<keyword evidence="2" id="KW-1185">Reference proteome</keyword>
<proteinExistence type="predicted"/>
<dbReference type="Proteomes" id="UP000516412">
    <property type="component" value="Chromosome"/>
</dbReference>
<name>A0ACD0ZNM9_9NEIS</name>
<evidence type="ECO:0000313" key="1">
    <source>
        <dbReference type="EMBL" id="QNT59487.2"/>
    </source>
</evidence>
<accession>A0ACD0ZNM9</accession>
<evidence type="ECO:0000313" key="2">
    <source>
        <dbReference type="Proteomes" id="UP000516412"/>
    </source>
</evidence>
<sequence>MISHLKPNRMNTLSYSDYLIRILTAAVYDVAVETPLEQARGLSRRSGNNILLKREDLQPVFSFKIRGAYNKMAKLPKEALSRGIIAASAGNHAQGVALSAQRLGCRAVIVMPETTPQIKIDAVKNRGGEVVLKGVSYNDAYDYAVKLAEKEGLAYIAPFDDPDVIAGQGTVGMEILRQTSENIHAIFVPVGGGGLAAGVAAFIKQVCPKIKVIGVQTHDSCCMKASIAEGRRVELKDVGLFSDGTAVKLVGEETFRICRDLLDEIITVDTDAVCSAIKDIFDDTRSMMEPAGALALAGLKAYVGRGGTEGETLVAVTSGANINFHRLRHVSERSELGEGNEGIFAVSIPEKPGSFRKFINVLGNRNITEFNYRYGDEETAHIFVGIQTAGVQDLAKISADLTAAGLPNTDLTDNEVAKIHTRYMVGGRTHKVANERVVSFEFPERPGALARFLTRMQSDWNITLFHYRNHGADYGRVLVGVDVPPQDTRAFADFLNGLDYAYEDETHNAAYKLFLG</sequence>